<dbReference type="GO" id="GO:0008270">
    <property type="term" value="F:zinc ion binding"/>
    <property type="evidence" value="ECO:0007669"/>
    <property type="project" value="InterPro"/>
</dbReference>
<evidence type="ECO:0000256" key="2">
    <source>
        <dbReference type="ARBA" id="ARBA00022695"/>
    </source>
</evidence>
<evidence type="ECO:0000256" key="1">
    <source>
        <dbReference type="ARBA" id="ARBA00022679"/>
    </source>
</evidence>
<dbReference type="GO" id="GO:0008108">
    <property type="term" value="F:UDP-glucose:hexose-1-phosphate uridylyltransferase activity"/>
    <property type="evidence" value="ECO:0007669"/>
    <property type="project" value="InterPro"/>
</dbReference>
<keyword evidence="3" id="KW-0119">Carbohydrate metabolism</keyword>
<dbReference type="Proteomes" id="UP000183120">
    <property type="component" value="Unassembled WGS sequence"/>
</dbReference>
<dbReference type="InterPro" id="IPR005849">
    <property type="entry name" value="GalP_Utransf_N"/>
</dbReference>
<protein>
    <recommendedName>
        <fullName evidence="6">Galactose-1-phosphate uridyl transferase N-terminal domain-containing protein</fullName>
    </recommendedName>
</protein>
<evidence type="ECO:0000313" key="7">
    <source>
        <dbReference type="EMBL" id="OIO13239.1"/>
    </source>
</evidence>
<accession>A0A1J4TT25</accession>
<dbReference type="InterPro" id="IPR053177">
    <property type="entry name" value="ADP-glucose_phosphorylase"/>
</dbReference>
<organism evidence="7 8">
    <name type="scientific">Candidatus Gottesmanbacteria bacterium CG1_02_37_22</name>
    <dbReference type="NCBI Taxonomy" id="1805209"/>
    <lineage>
        <taxon>Bacteria</taxon>
        <taxon>Candidatus Gottesmaniibacteriota</taxon>
    </lineage>
</organism>
<dbReference type="STRING" id="1805209.AUJ73_04065"/>
<comment type="caution">
    <text evidence="7">The sequence shown here is derived from an EMBL/GenBank/DDBJ whole genome shotgun (WGS) entry which is preliminary data.</text>
</comment>
<dbReference type="Gene3D" id="3.30.428.10">
    <property type="entry name" value="HIT-like"/>
    <property type="match status" value="3"/>
</dbReference>
<feature type="active site" description="Tele-UMP-histidine intermediate" evidence="4">
    <location>
        <position position="137"/>
    </location>
</feature>
<dbReference type="PANTHER" id="PTHR42763">
    <property type="entry name" value="ADP-GLUCOSE PHOSPHORYLASE"/>
    <property type="match status" value="1"/>
</dbReference>
<gene>
    <name evidence="7" type="ORF">AUJ73_04065</name>
</gene>
<feature type="domain" description="Galactose-1-phosphate uridyl transferase N-terminal" evidence="6">
    <location>
        <begin position="79"/>
        <end position="140"/>
    </location>
</feature>
<sequence length="283" mass="32486">MVKFVPDIKTQRWIIIAPSRQDRPDDAKKPEDKGKCPFCEGNEYMTPPEIYRIGEDVANSPGWKIRVIPNLFPITDIHEVIIHSPVHDKDLADFTHEQVSLLITVYRERFKLHMNDGQVIIFSNHGHQAGASLVHPHSQLVVIPRQINLDALVREPIINVVEDNHFFVTYCPDFSQWPYEVWVAPKKEGTNFADITNEEIMDFASILKKTIQKLEVCYRNNQLLKTNDSGPFAFNFYIHHAKNWFIRIIPRLVHRAGFELGTGLSVNVVDPALAASELRQTSV</sequence>
<evidence type="ECO:0000256" key="4">
    <source>
        <dbReference type="PIRSR" id="PIRSR000808-1"/>
    </source>
</evidence>
<evidence type="ECO:0000259" key="6">
    <source>
        <dbReference type="Pfam" id="PF01087"/>
    </source>
</evidence>
<dbReference type="SUPFAM" id="SSF54197">
    <property type="entry name" value="HIT-like"/>
    <property type="match status" value="2"/>
</dbReference>
<dbReference type="AlphaFoldDB" id="A0A1J4TT25"/>
<evidence type="ECO:0000256" key="5">
    <source>
        <dbReference type="SAM" id="MobiDB-lite"/>
    </source>
</evidence>
<dbReference type="GO" id="GO:0006012">
    <property type="term" value="P:galactose metabolic process"/>
    <property type="evidence" value="ECO:0007669"/>
    <property type="project" value="InterPro"/>
</dbReference>
<dbReference type="PIRSF" id="PIRSF000808">
    <property type="entry name" value="GalT"/>
    <property type="match status" value="1"/>
</dbReference>
<feature type="region of interest" description="Disordered" evidence="5">
    <location>
        <begin position="19"/>
        <end position="39"/>
    </location>
</feature>
<dbReference type="EMBL" id="MNUY01000064">
    <property type="protein sequence ID" value="OIO13239.1"/>
    <property type="molecule type" value="Genomic_DNA"/>
</dbReference>
<evidence type="ECO:0000256" key="3">
    <source>
        <dbReference type="ARBA" id="ARBA00023277"/>
    </source>
</evidence>
<feature type="compositionally biased region" description="Basic and acidic residues" evidence="5">
    <location>
        <begin position="20"/>
        <end position="35"/>
    </location>
</feature>
<proteinExistence type="predicted"/>
<dbReference type="InterPro" id="IPR001937">
    <property type="entry name" value="GalP_UDPtransf1"/>
</dbReference>
<keyword evidence="1" id="KW-0808">Transferase</keyword>
<dbReference type="Pfam" id="PF01087">
    <property type="entry name" value="GalP_UDP_transf"/>
    <property type="match status" value="1"/>
</dbReference>
<dbReference type="InterPro" id="IPR036265">
    <property type="entry name" value="HIT-like_sf"/>
</dbReference>
<name>A0A1J4TT25_9BACT</name>
<keyword evidence="2" id="KW-0548">Nucleotidyltransferase</keyword>
<evidence type="ECO:0000313" key="8">
    <source>
        <dbReference type="Proteomes" id="UP000183120"/>
    </source>
</evidence>
<dbReference type="PANTHER" id="PTHR42763:SF2">
    <property type="entry name" value="ADP-GLUCOSE PHOSPHORYLASE"/>
    <property type="match status" value="1"/>
</dbReference>
<reference evidence="7 8" key="1">
    <citation type="journal article" date="2016" name="Environ. Microbiol.">
        <title>Genomic resolution of a cold subsurface aquifer community provides metabolic insights for novel microbes adapted to high CO concentrations.</title>
        <authorList>
            <person name="Probst A.J."/>
            <person name="Castelle C.J."/>
            <person name="Singh A."/>
            <person name="Brown C.T."/>
            <person name="Anantharaman K."/>
            <person name="Sharon I."/>
            <person name="Hug L.A."/>
            <person name="Burstein D."/>
            <person name="Emerson J.B."/>
            <person name="Thomas B.C."/>
            <person name="Banfield J.F."/>
        </authorList>
    </citation>
    <scope>NUCLEOTIDE SEQUENCE [LARGE SCALE GENOMIC DNA]</scope>
    <source>
        <strain evidence="7">CG1_02_37_22</strain>
    </source>
</reference>